<name>M7ZX98_TRIUA</name>
<dbReference type="STRING" id="4572.M7ZX98"/>
<organism evidence="1">
    <name type="scientific">Triticum urartu</name>
    <name type="common">Red wild einkorn</name>
    <name type="synonym">Crithodium urartu</name>
    <dbReference type="NCBI Taxonomy" id="4572"/>
    <lineage>
        <taxon>Eukaryota</taxon>
        <taxon>Viridiplantae</taxon>
        <taxon>Streptophyta</taxon>
        <taxon>Embryophyta</taxon>
        <taxon>Tracheophyta</taxon>
        <taxon>Spermatophyta</taxon>
        <taxon>Magnoliopsida</taxon>
        <taxon>Liliopsida</taxon>
        <taxon>Poales</taxon>
        <taxon>Poaceae</taxon>
        <taxon>BOP clade</taxon>
        <taxon>Pooideae</taxon>
        <taxon>Triticodae</taxon>
        <taxon>Triticeae</taxon>
        <taxon>Triticinae</taxon>
        <taxon>Triticum</taxon>
    </lineage>
</organism>
<gene>
    <name evidence="1" type="ORF">TRIUR3_12571</name>
</gene>
<evidence type="ECO:0000313" key="1">
    <source>
        <dbReference type="EMBL" id="EMS52754.1"/>
    </source>
</evidence>
<dbReference type="AlphaFoldDB" id="M7ZX98"/>
<sequence>MEFLLEPTAWRAGNGYTASCSHDDSLDLEPCPVDATMVTTTCCNDGGGELDSWTRDVETTHVACWNRITVMLQRSTATSCNDGGGETAFHSRLSRRWHGDEAVEGGRGRHRFLAIWAAPGLFWAFSSWRIRHFQANNLQGILALVPPIKALQMTLSLLFWERRTIAGLVCLLYLRLIGYKAAFPYFTGCLLVNYFASFYIIFEQFDFVEEDDMHSLHGTLNTNYTMFKRFHGTMQVAIIMVYTRADE</sequence>
<accession>M7ZX98</accession>
<dbReference type="PANTHER" id="PTHR36329">
    <property type="entry name" value="TRANSMEMBRANE PROTEIN"/>
    <property type="match status" value="1"/>
</dbReference>
<dbReference type="EMBL" id="KD203397">
    <property type="protein sequence ID" value="EMS52754.1"/>
    <property type="molecule type" value="Genomic_DNA"/>
</dbReference>
<dbReference type="PANTHER" id="PTHR36329:SF1">
    <property type="entry name" value="TRANSMEMBRANE PROTEIN"/>
    <property type="match status" value="1"/>
</dbReference>
<protein>
    <submittedName>
        <fullName evidence="1">Uncharacterized protein</fullName>
    </submittedName>
</protein>
<dbReference type="eggNOG" id="ENOG502QRHK">
    <property type="taxonomic scope" value="Eukaryota"/>
</dbReference>
<proteinExistence type="predicted"/>
<reference evidence="1" key="1">
    <citation type="journal article" date="2013" name="Nature">
        <title>Draft genome of the wheat A-genome progenitor Triticum urartu.</title>
        <authorList>
            <person name="Ling H.Q."/>
            <person name="Zhao S."/>
            <person name="Liu D."/>
            <person name="Wang J."/>
            <person name="Sun H."/>
            <person name="Zhang C."/>
            <person name="Fan H."/>
            <person name="Li D."/>
            <person name="Dong L."/>
            <person name="Tao Y."/>
            <person name="Gao C."/>
            <person name="Wu H."/>
            <person name="Li Y."/>
            <person name="Cui Y."/>
            <person name="Guo X."/>
            <person name="Zheng S."/>
            <person name="Wang B."/>
            <person name="Yu K."/>
            <person name="Liang Q."/>
            <person name="Yang W."/>
            <person name="Lou X."/>
            <person name="Chen J."/>
            <person name="Feng M."/>
            <person name="Jian J."/>
            <person name="Zhang X."/>
            <person name="Luo G."/>
            <person name="Jiang Y."/>
            <person name="Liu J."/>
            <person name="Wang Z."/>
            <person name="Sha Y."/>
            <person name="Zhang B."/>
            <person name="Wu H."/>
            <person name="Tang D."/>
            <person name="Shen Q."/>
            <person name="Xue P."/>
            <person name="Zou S."/>
            <person name="Wang X."/>
            <person name="Liu X."/>
            <person name="Wang F."/>
            <person name="Yang Y."/>
            <person name="An X."/>
            <person name="Dong Z."/>
            <person name="Zhang K."/>
            <person name="Zhang X."/>
            <person name="Luo M.C."/>
            <person name="Dvorak J."/>
            <person name="Tong Y."/>
            <person name="Wang J."/>
            <person name="Yang H."/>
            <person name="Li Z."/>
            <person name="Wang D."/>
            <person name="Zhang A."/>
            <person name="Wang J."/>
        </authorList>
    </citation>
    <scope>NUCLEOTIDE SEQUENCE</scope>
</reference>